<sequence length="824" mass="93491">ADAYLPILTHFHPPSTWYISRILQIDLITGRLDLCHSLIQLGLSQNCSELNLISTSLNYALQLNTKNLLEVSIQDLVEFSGSEFNYWYKLSNYLGELKEYTLITKIIQENINTLLEKKQLEPILISNRGKLNYSELIPSIKSQLLNNLNLNEFNRILSLIGEVNDTEIQFLQIQIQIIILIAPILPNKPLSHWLECTNSQALQKELFDSLIYNELDWDSLINVLESPFLTTISNEEKYKLILNTFSEPAPQLDIWLETNEFGEELINSLTFEFVDDALKLSNPQELQKVLKKSENWLSYLNVEVPEVIRKLELIQGLSLLNEYCLRLGIVIPDLKHLLNQQENLSANESDLAKMKFIEVLFQNNVSKASTVKLYLEEKNLLKLSYLLSINAKNPNFTLKLNTLLVSNALQHKDFSFAYRLVISKFNQIIAKTFELNAKVKEGWSEACLNLIKQSPRYSLEERRLVLGWTTSLSTGPHLRECLELGKSLNAQQTTKISNDHPMYWTPLATTRSSHQELINEAYFPPSGVSFKVMEVANGKDLEQVKDTKVRGLLKDLDKGLENAPKWFKLANDGKLKLMKFKEVEVPQFEEETVEDEEDEEEETQPEDNDGWGDEIGDLEVNDEDDGEGGWGDEIGDLDLNPTEEKHSSPLQVEEEVDAEGWGDEIGDLGLDNVEEEHTSPLQAEEEIDAGGWDDEIGDLEIDNVADKENSSAKVDKKSAPKADTNVDTEGEDGNNGWDDELDLDLPTDTQKLPEPSTTAEDNEEQDDINNSKSNDNSKLTLEESYPTPEHIQDNSNDSELLTELLPNFAKLPIEALISIGQIPL</sequence>
<gene>
    <name evidence="2" type="ORF">CONCODRAFT_12739</name>
</gene>
<feature type="region of interest" description="Disordered" evidence="1">
    <location>
        <begin position="586"/>
        <end position="797"/>
    </location>
</feature>
<feature type="compositionally biased region" description="Basic and acidic residues" evidence="1">
    <location>
        <begin position="704"/>
        <end position="720"/>
    </location>
</feature>
<keyword evidence="3" id="KW-1185">Reference proteome</keyword>
<feature type="compositionally biased region" description="Polar residues" evidence="1">
    <location>
        <begin position="747"/>
        <end position="759"/>
    </location>
</feature>
<name>A0A137NS71_CONC2</name>
<dbReference type="OrthoDB" id="19988at2759"/>
<evidence type="ECO:0000313" key="3">
    <source>
        <dbReference type="Proteomes" id="UP000070444"/>
    </source>
</evidence>
<dbReference type="AlphaFoldDB" id="A0A137NS71"/>
<feature type="compositionally biased region" description="Acidic residues" evidence="1">
    <location>
        <begin position="726"/>
        <end position="745"/>
    </location>
</feature>
<dbReference type="EMBL" id="KQ964844">
    <property type="protein sequence ID" value="KXN65613.1"/>
    <property type="molecule type" value="Genomic_DNA"/>
</dbReference>
<feature type="compositionally biased region" description="Acidic residues" evidence="1">
    <location>
        <begin position="587"/>
        <end position="627"/>
    </location>
</feature>
<evidence type="ECO:0000256" key="1">
    <source>
        <dbReference type="SAM" id="MobiDB-lite"/>
    </source>
</evidence>
<dbReference type="Proteomes" id="UP000070444">
    <property type="component" value="Unassembled WGS sequence"/>
</dbReference>
<proteinExistence type="predicted"/>
<feature type="non-terminal residue" evidence="2">
    <location>
        <position position="1"/>
    </location>
</feature>
<reference evidence="2 3" key="1">
    <citation type="journal article" date="2015" name="Genome Biol. Evol.">
        <title>Phylogenomic analyses indicate that early fungi evolved digesting cell walls of algal ancestors of land plants.</title>
        <authorList>
            <person name="Chang Y."/>
            <person name="Wang S."/>
            <person name="Sekimoto S."/>
            <person name="Aerts A.L."/>
            <person name="Choi C."/>
            <person name="Clum A."/>
            <person name="LaButti K.M."/>
            <person name="Lindquist E.A."/>
            <person name="Yee Ngan C."/>
            <person name="Ohm R.A."/>
            <person name="Salamov A.A."/>
            <person name="Grigoriev I.V."/>
            <person name="Spatafora J.W."/>
            <person name="Berbee M.L."/>
        </authorList>
    </citation>
    <scope>NUCLEOTIDE SEQUENCE [LARGE SCALE GENOMIC DNA]</scope>
    <source>
        <strain evidence="2 3">NRRL 28638</strain>
    </source>
</reference>
<feature type="compositionally biased region" description="Acidic residues" evidence="1">
    <location>
        <begin position="652"/>
        <end position="666"/>
    </location>
</feature>
<organism evidence="2 3">
    <name type="scientific">Conidiobolus coronatus (strain ATCC 28846 / CBS 209.66 / NRRL 28638)</name>
    <name type="common">Delacroixia coronata</name>
    <dbReference type="NCBI Taxonomy" id="796925"/>
    <lineage>
        <taxon>Eukaryota</taxon>
        <taxon>Fungi</taxon>
        <taxon>Fungi incertae sedis</taxon>
        <taxon>Zoopagomycota</taxon>
        <taxon>Entomophthoromycotina</taxon>
        <taxon>Entomophthoromycetes</taxon>
        <taxon>Entomophthorales</taxon>
        <taxon>Ancylistaceae</taxon>
        <taxon>Conidiobolus</taxon>
    </lineage>
</organism>
<accession>A0A137NS71</accession>
<feature type="compositionally biased region" description="Low complexity" evidence="1">
    <location>
        <begin position="768"/>
        <end position="778"/>
    </location>
</feature>
<protein>
    <submittedName>
        <fullName evidence="2">Uncharacterized protein</fullName>
    </submittedName>
</protein>
<evidence type="ECO:0000313" key="2">
    <source>
        <dbReference type="EMBL" id="KXN65613.1"/>
    </source>
</evidence>
<feature type="compositionally biased region" description="Acidic residues" evidence="1">
    <location>
        <begin position="683"/>
        <end position="703"/>
    </location>
</feature>